<keyword evidence="4" id="KW-1185">Reference proteome</keyword>
<keyword evidence="2" id="KW-0812">Transmembrane</keyword>
<dbReference type="OrthoDB" id="3239304at2759"/>
<proteinExistence type="predicted"/>
<evidence type="ECO:0000256" key="1">
    <source>
        <dbReference type="SAM" id="MobiDB-lite"/>
    </source>
</evidence>
<name>A0A068RTW0_9FUNG</name>
<dbReference type="AlphaFoldDB" id="A0A068RTW0"/>
<dbReference type="VEuPathDB" id="FungiDB:LCOR_04423.1"/>
<dbReference type="EMBL" id="CBTN010000015">
    <property type="protein sequence ID" value="CDH53012.1"/>
    <property type="molecule type" value="Genomic_DNA"/>
</dbReference>
<keyword evidence="2" id="KW-1133">Transmembrane helix</keyword>
<gene>
    <name evidence="3" type="ORF">LCOR_04423.1</name>
</gene>
<evidence type="ECO:0000313" key="3">
    <source>
        <dbReference type="EMBL" id="CDH53012.1"/>
    </source>
</evidence>
<feature type="region of interest" description="Disordered" evidence="1">
    <location>
        <begin position="140"/>
        <end position="163"/>
    </location>
</feature>
<feature type="transmembrane region" description="Helical" evidence="2">
    <location>
        <begin position="83"/>
        <end position="108"/>
    </location>
</feature>
<evidence type="ECO:0000313" key="4">
    <source>
        <dbReference type="Proteomes" id="UP000027586"/>
    </source>
</evidence>
<dbReference type="Proteomes" id="UP000027586">
    <property type="component" value="Unassembled WGS sequence"/>
</dbReference>
<sequence>MQQNRRLLRIFCISYWVMATVVLCITLAAWIALLALRDETVASCNRYLSQISSGNTEYYDLPGSGPLGTDRGDCDASVRNLTIFGAFVVFVGNALQFYFAAIITASAFGRTIEHTPSQPIPLQSGFTQYQQYPRQDYYYQQQPTYQPPPPPYPSDYNSKITKY</sequence>
<comment type="caution">
    <text evidence="3">The sequence shown here is derived from an EMBL/GenBank/DDBJ whole genome shotgun (WGS) entry which is preliminary data.</text>
</comment>
<organism evidence="3 4">
    <name type="scientific">Lichtheimia corymbifera JMRC:FSU:9682</name>
    <dbReference type="NCBI Taxonomy" id="1263082"/>
    <lineage>
        <taxon>Eukaryota</taxon>
        <taxon>Fungi</taxon>
        <taxon>Fungi incertae sedis</taxon>
        <taxon>Mucoromycota</taxon>
        <taxon>Mucoromycotina</taxon>
        <taxon>Mucoromycetes</taxon>
        <taxon>Mucorales</taxon>
        <taxon>Lichtheimiaceae</taxon>
        <taxon>Lichtheimia</taxon>
    </lineage>
</organism>
<protein>
    <submittedName>
        <fullName evidence="3">Uncharacterized protein</fullName>
    </submittedName>
</protein>
<keyword evidence="2" id="KW-0472">Membrane</keyword>
<feature type="transmembrane region" description="Helical" evidence="2">
    <location>
        <begin position="7"/>
        <end position="33"/>
    </location>
</feature>
<accession>A0A068RTW0</accession>
<evidence type="ECO:0000256" key="2">
    <source>
        <dbReference type="SAM" id="Phobius"/>
    </source>
</evidence>
<reference evidence="3" key="1">
    <citation type="submission" date="2013-08" db="EMBL/GenBank/DDBJ databases">
        <title>Gene expansion shapes genome architecture in the human pathogen Lichtheimia corymbifera: an evolutionary genomics analysis in the ancient terrestrial Mucorales (Mucoromycotina).</title>
        <authorList>
            <person name="Schwartze V.U."/>
            <person name="Winter S."/>
            <person name="Shelest E."/>
            <person name="Marcet-Houben M."/>
            <person name="Horn F."/>
            <person name="Wehner S."/>
            <person name="Hoffmann K."/>
            <person name="Riege K."/>
            <person name="Sammeth M."/>
            <person name="Nowrousian M."/>
            <person name="Valiante V."/>
            <person name="Linde J."/>
            <person name="Jacobsen I.D."/>
            <person name="Marz M."/>
            <person name="Brakhage A.A."/>
            <person name="Gabaldon T."/>
            <person name="Bocker S."/>
            <person name="Voigt K."/>
        </authorList>
    </citation>
    <scope>NUCLEOTIDE SEQUENCE [LARGE SCALE GENOMIC DNA]</scope>
    <source>
        <strain evidence="3">FSU 9682</strain>
    </source>
</reference>